<feature type="chain" id="PRO_5044717370" evidence="2">
    <location>
        <begin position="26"/>
        <end position="263"/>
    </location>
</feature>
<comment type="caution">
    <text evidence="3">The sequence shown here is derived from an EMBL/GenBank/DDBJ whole genome shotgun (WGS) entry which is preliminary data.</text>
</comment>
<feature type="region of interest" description="Disordered" evidence="1">
    <location>
        <begin position="40"/>
        <end position="61"/>
    </location>
</feature>
<proteinExistence type="predicted"/>
<dbReference type="Proteomes" id="UP001445076">
    <property type="component" value="Unassembled WGS sequence"/>
</dbReference>
<feature type="region of interest" description="Disordered" evidence="1">
    <location>
        <begin position="147"/>
        <end position="173"/>
    </location>
</feature>
<reference evidence="3 4" key="1">
    <citation type="journal article" date="2024" name="BMC Genomics">
        <title>Genome assembly of redclaw crayfish (Cherax quadricarinatus) provides insights into its immune adaptation and hypoxia tolerance.</title>
        <authorList>
            <person name="Liu Z."/>
            <person name="Zheng J."/>
            <person name="Li H."/>
            <person name="Fang K."/>
            <person name="Wang S."/>
            <person name="He J."/>
            <person name="Zhou D."/>
            <person name="Weng S."/>
            <person name="Chi M."/>
            <person name="Gu Z."/>
            <person name="He J."/>
            <person name="Li F."/>
            <person name="Wang M."/>
        </authorList>
    </citation>
    <scope>NUCLEOTIDE SEQUENCE [LARGE SCALE GENOMIC DNA]</scope>
    <source>
        <strain evidence="3">ZL_2023a</strain>
    </source>
</reference>
<evidence type="ECO:0000313" key="4">
    <source>
        <dbReference type="Proteomes" id="UP001445076"/>
    </source>
</evidence>
<reference evidence="3" key="2">
    <citation type="submission" date="2024-01" db="EMBL/GenBank/DDBJ databases">
        <authorList>
            <person name="He J."/>
            <person name="Wang M."/>
            <person name="Zheng J."/>
            <person name="Liu Z."/>
        </authorList>
    </citation>
    <scope>NUCLEOTIDE SEQUENCE</scope>
    <source>
        <strain evidence="3">ZL_2023a</strain>
        <tissue evidence="3">Muscle</tissue>
    </source>
</reference>
<protein>
    <submittedName>
        <fullName evidence="3">Uncharacterized protein</fullName>
    </submittedName>
</protein>
<gene>
    <name evidence="3" type="ORF">OTU49_007211</name>
</gene>
<feature type="signal peptide" evidence="2">
    <location>
        <begin position="1"/>
        <end position="25"/>
    </location>
</feature>
<dbReference type="EMBL" id="JARKIK010000058">
    <property type="protein sequence ID" value="KAK8732154.1"/>
    <property type="molecule type" value="Genomic_DNA"/>
</dbReference>
<organism evidence="3 4">
    <name type="scientific">Cherax quadricarinatus</name>
    <name type="common">Australian red claw crayfish</name>
    <dbReference type="NCBI Taxonomy" id="27406"/>
    <lineage>
        <taxon>Eukaryota</taxon>
        <taxon>Metazoa</taxon>
        <taxon>Ecdysozoa</taxon>
        <taxon>Arthropoda</taxon>
        <taxon>Crustacea</taxon>
        <taxon>Multicrustacea</taxon>
        <taxon>Malacostraca</taxon>
        <taxon>Eumalacostraca</taxon>
        <taxon>Eucarida</taxon>
        <taxon>Decapoda</taxon>
        <taxon>Pleocyemata</taxon>
        <taxon>Astacidea</taxon>
        <taxon>Parastacoidea</taxon>
        <taxon>Parastacidae</taxon>
        <taxon>Cherax</taxon>
    </lineage>
</organism>
<keyword evidence="4" id="KW-1185">Reference proteome</keyword>
<sequence length="263" mass="29108">MLFNGGLVVLAWVTILALSPLHSYGLPQINQSHRAAEWKFEHQRSSGGEEPWGGRGKTPQLFADQDGVPNDNLQKILWMYPQWVEDGVLGAPRPRVAPLTYWALRGGESPWGGRRMAEVGELHGSHNLGDENNSSGQNEEARSRFYPGYSAGTRSHGDGAESSFSQVDKEESSFNQIDGFGSKVWVDKASTTSGQDNIASKSDQDERAHWSWVPPRQTKRGIGLFSLAFALAQKPTSPPQPMMHPVDLSEYPRRARFFVATMG</sequence>
<dbReference type="EMBL" id="JARKIK010000058">
    <property type="protein sequence ID" value="KAK8732152.1"/>
    <property type="molecule type" value="Genomic_DNA"/>
</dbReference>
<accession>A0AAW0WXK7</accession>
<name>A0AAW0WXK7_CHEQU</name>
<keyword evidence="2" id="KW-0732">Signal</keyword>
<evidence type="ECO:0000256" key="2">
    <source>
        <dbReference type="SAM" id="SignalP"/>
    </source>
</evidence>
<dbReference type="AlphaFoldDB" id="A0AAW0WXK7"/>
<evidence type="ECO:0000256" key="1">
    <source>
        <dbReference type="SAM" id="MobiDB-lite"/>
    </source>
</evidence>
<evidence type="ECO:0000313" key="3">
    <source>
        <dbReference type="EMBL" id="KAK8732154.1"/>
    </source>
</evidence>